<dbReference type="Gene3D" id="3.30.530.20">
    <property type="match status" value="1"/>
</dbReference>
<dbReference type="Proteomes" id="UP001242995">
    <property type="component" value="Unassembled WGS sequence"/>
</dbReference>
<accession>A0AAW8DN02</accession>
<dbReference type="EMBL" id="JAUSTF010000019">
    <property type="protein sequence ID" value="MDQ0183064.1"/>
    <property type="molecule type" value="Genomic_DNA"/>
</dbReference>
<evidence type="ECO:0000313" key="1">
    <source>
        <dbReference type="EMBL" id="MDP9907686.1"/>
    </source>
</evidence>
<gene>
    <name evidence="1" type="ORF">J2S90_004681</name>
    <name evidence="2" type="ORF">J2S93_004523</name>
</gene>
<name>A0AAW8DN02_9MICC</name>
<protein>
    <submittedName>
        <fullName evidence="1">Ligand-binding SRPBCC domain-containing protein</fullName>
    </submittedName>
</protein>
<dbReference type="EMBL" id="JAUSRG010000025">
    <property type="protein sequence ID" value="MDP9907686.1"/>
    <property type="molecule type" value="Genomic_DNA"/>
</dbReference>
<evidence type="ECO:0000313" key="2">
    <source>
        <dbReference type="EMBL" id="MDQ0183064.1"/>
    </source>
</evidence>
<evidence type="ECO:0000313" key="3">
    <source>
        <dbReference type="Proteomes" id="UP001230951"/>
    </source>
</evidence>
<evidence type="ECO:0000313" key="4">
    <source>
        <dbReference type="Proteomes" id="UP001242995"/>
    </source>
</evidence>
<dbReference type="AlphaFoldDB" id="A0AAW8DN02"/>
<dbReference type="InterPro" id="IPR023393">
    <property type="entry name" value="START-like_dom_sf"/>
</dbReference>
<organism evidence="1 4">
    <name type="scientific">Arthrobacter bambusae</name>
    <dbReference type="NCBI Taxonomy" id="1338426"/>
    <lineage>
        <taxon>Bacteria</taxon>
        <taxon>Bacillati</taxon>
        <taxon>Actinomycetota</taxon>
        <taxon>Actinomycetes</taxon>
        <taxon>Micrococcales</taxon>
        <taxon>Micrococcaceae</taxon>
        <taxon>Arthrobacter</taxon>
    </lineage>
</organism>
<sequence>MHEFIPDDGGTLMIDRVEFAVPFGVVGRIAEKAFLGRYLRNLIEQRNEYLARNGAAA</sequence>
<reference evidence="1 3" key="1">
    <citation type="submission" date="2023-07" db="EMBL/GenBank/DDBJ databases">
        <title>Sorghum-associated microbial communities from plants grown in Nebraska, USA.</title>
        <authorList>
            <person name="Schachtman D."/>
        </authorList>
    </citation>
    <scope>NUCLEOTIDE SEQUENCE</scope>
    <source>
        <strain evidence="1">DS1006</strain>
        <strain evidence="2 3">DS1016</strain>
    </source>
</reference>
<dbReference type="SUPFAM" id="SSF55961">
    <property type="entry name" value="Bet v1-like"/>
    <property type="match status" value="1"/>
</dbReference>
<comment type="caution">
    <text evidence="1">The sequence shown here is derived from an EMBL/GenBank/DDBJ whole genome shotgun (WGS) entry which is preliminary data.</text>
</comment>
<proteinExistence type="predicted"/>
<dbReference type="Proteomes" id="UP001230951">
    <property type="component" value="Unassembled WGS sequence"/>
</dbReference>
<dbReference type="RefSeq" id="WP_306964442.1">
    <property type="nucleotide sequence ID" value="NZ_JAUSRG010000025.1"/>
</dbReference>
<keyword evidence="3" id="KW-1185">Reference proteome</keyword>